<dbReference type="InterPro" id="IPR003593">
    <property type="entry name" value="AAA+_ATPase"/>
</dbReference>
<evidence type="ECO:0000256" key="3">
    <source>
        <dbReference type="ARBA" id="ARBA00022840"/>
    </source>
</evidence>
<keyword evidence="3" id="KW-0067">ATP-binding</keyword>
<feature type="domain" description="ABC transporter" evidence="4">
    <location>
        <begin position="337"/>
        <end position="556"/>
    </location>
</feature>
<proteinExistence type="predicted"/>
<gene>
    <name evidence="5" type="ORF">IV88_GL001196</name>
</gene>
<dbReference type="PROSITE" id="PS50893">
    <property type="entry name" value="ABC_TRANSPORTER_2"/>
    <property type="match status" value="2"/>
</dbReference>
<dbReference type="Pfam" id="PF00005">
    <property type="entry name" value="ABC_tran"/>
    <property type="match status" value="2"/>
</dbReference>
<dbReference type="PANTHER" id="PTHR42855:SF2">
    <property type="entry name" value="DRUG RESISTANCE ABC TRANSPORTER,ATP-BINDING PROTEIN"/>
    <property type="match status" value="1"/>
</dbReference>
<dbReference type="Pfam" id="PF12848">
    <property type="entry name" value="ABC_tran_Xtn"/>
    <property type="match status" value="1"/>
</dbReference>
<evidence type="ECO:0000259" key="4">
    <source>
        <dbReference type="PROSITE" id="PS50893"/>
    </source>
</evidence>
<dbReference type="InterPro" id="IPR051309">
    <property type="entry name" value="ABCF_ATPase"/>
</dbReference>
<keyword evidence="1" id="KW-0677">Repeat</keyword>
<dbReference type="GO" id="GO:0005524">
    <property type="term" value="F:ATP binding"/>
    <property type="evidence" value="ECO:0007669"/>
    <property type="project" value="UniProtKB-KW"/>
</dbReference>
<evidence type="ECO:0000313" key="5">
    <source>
        <dbReference type="EMBL" id="KRO25929.1"/>
    </source>
</evidence>
<feature type="domain" description="ABC transporter" evidence="4">
    <location>
        <begin position="19"/>
        <end position="269"/>
    </location>
</feature>
<dbReference type="SMART" id="SM00382">
    <property type="entry name" value="AAA"/>
    <property type="match status" value="2"/>
</dbReference>
<dbReference type="EMBL" id="JQCQ01000004">
    <property type="protein sequence ID" value="KRO25929.1"/>
    <property type="molecule type" value="Genomic_DNA"/>
</dbReference>
<evidence type="ECO:0000256" key="2">
    <source>
        <dbReference type="ARBA" id="ARBA00022741"/>
    </source>
</evidence>
<keyword evidence="6" id="KW-1185">Reference proteome</keyword>
<evidence type="ECO:0000256" key="1">
    <source>
        <dbReference type="ARBA" id="ARBA00022737"/>
    </source>
</evidence>
<accession>A0A0R2NJI2</accession>
<comment type="caution">
    <text evidence="5">The sequence shown here is derived from an EMBL/GenBank/DDBJ whole genome shotgun (WGS) entry which is preliminary data.</text>
</comment>
<dbReference type="AlphaFoldDB" id="A0A0R2NJI2"/>
<evidence type="ECO:0000313" key="6">
    <source>
        <dbReference type="Proteomes" id="UP000051249"/>
    </source>
</evidence>
<dbReference type="SUPFAM" id="SSF52540">
    <property type="entry name" value="P-loop containing nucleoside triphosphate hydrolases"/>
    <property type="match status" value="2"/>
</dbReference>
<dbReference type="FunFam" id="3.40.50.300:FF:000070">
    <property type="entry name" value="Putative ABC transporter ATP-binding component"/>
    <property type="match status" value="1"/>
</dbReference>
<dbReference type="GO" id="GO:0016887">
    <property type="term" value="F:ATP hydrolysis activity"/>
    <property type="evidence" value="ECO:0007669"/>
    <property type="project" value="InterPro"/>
</dbReference>
<name>A0A0R2NJI2_9LACO</name>
<sequence length="557" mass="62830">MGLLLQTLFNTEKMRFQMITVTDMSMQFSDRKLYEDVNLKFTPGNCYGIIGANGAGKSTFLKILEGKLQPTSGHITIDPNERMSSLNQDHYAFEEFTVMETVLQGYEKLYSIMKEKDALYAKADFTDEDGLKAAELEGEFAEMDGWNAESEAAQLLQQLGIDEKLQDSKMSELTEGQRVKVLLGQALFGKPDILVLDEPTNGLDPHSIEWLEGFLADFPNTVIVVSHDRHFLNSVCTMMCDVDFGKIQLFVGNYDFWLESSQLAAKLQENSNAKKEEQIKELQDFVARFSANASKSKQATSRKKQLEKITLDDIKPSSRKYPFISFTPERELGNDLLRVDKVSKTIDGVKILDNITFVVNPGDKAAILSKNDLSTTVLMQILAGEIEPDTGSVTWGQTTKRSYLPRDINEYFSDPKLNILEWLRQFAPKEESDNTFLRGFLGKMLFSGEDVLKDVTKLSGGEKVRCMLSKVMLSKANVLLLDDPTNHLDLESITSLNDGLISFPSSVIMTSHDHQFIQTIANHIIEVSDKGVVDRADTTYDEYLEHDETQNRVNDLY</sequence>
<reference evidence="5 6" key="1">
    <citation type="journal article" date="2015" name="Genome Announc.">
        <title>Expanding the biotechnology potential of lactobacilli through comparative genomics of 213 strains and associated genera.</title>
        <authorList>
            <person name="Sun Z."/>
            <person name="Harris H.M."/>
            <person name="McCann A."/>
            <person name="Guo C."/>
            <person name="Argimon S."/>
            <person name="Zhang W."/>
            <person name="Yang X."/>
            <person name="Jeffery I.B."/>
            <person name="Cooney J.C."/>
            <person name="Kagawa T.F."/>
            <person name="Liu W."/>
            <person name="Song Y."/>
            <person name="Salvetti E."/>
            <person name="Wrobel A."/>
            <person name="Rasinkangas P."/>
            <person name="Parkhill J."/>
            <person name="Rea M.C."/>
            <person name="O'Sullivan O."/>
            <person name="Ritari J."/>
            <person name="Douillard F.P."/>
            <person name="Paul Ross R."/>
            <person name="Yang R."/>
            <person name="Briner A.E."/>
            <person name="Felis G.E."/>
            <person name="de Vos W.M."/>
            <person name="Barrangou R."/>
            <person name="Klaenhammer T.R."/>
            <person name="Caufield P.W."/>
            <person name="Cui Y."/>
            <person name="Zhang H."/>
            <person name="O'Toole P.W."/>
        </authorList>
    </citation>
    <scope>NUCLEOTIDE SEQUENCE [LARGE SCALE GENOMIC DNA]</scope>
    <source>
        <strain evidence="5 6">DSM 23026</strain>
    </source>
</reference>
<organism evidence="5 6">
    <name type="scientific">Pediococcus argentinicus</name>
    <dbReference type="NCBI Taxonomy" id="480391"/>
    <lineage>
        <taxon>Bacteria</taxon>
        <taxon>Bacillati</taxon>
        <taxon>Bacillota</taxon>
        <taxon>Bacilli</taxon>
        <taxon>Lactobacillales</taxon>
        <taxon>Lactobacillaceae</taxon>
        <taxon>Pediococcus</taxon>
    </lineage>
</organism>
<dbReference type="InterPro" id="IPR027417">
    <property type="entry name" value="P-loop_NTPase"/>
</dbReference>
<dbReference type="FunFam" id="3.40.50.300:FF:000011">
    <property type="entry name" value="Putative ABC transporter ATP-binding component"/>
    <property type="match status" value="1"/>
</dbReference>
<dbReference type="PATRIC" id="fig|480391.4.peg.1214"/>
<dbReference type="Gene3D" id="3.40.50.300">
    <property type="entry name" value="P-loop containing nucleotide triphosphate hydrolases"/>
    <property type="match status" value="2"/>
</dbReference>
<dbReference type="PANTHER" id="PTHR42855">
    <property type="entry name" value="ABC TRANSPORTER ATP-BINDING SUBUNIT"/>
    <property type="match status" value="1"/>
</dbReference>
<dbReference type="Proteomes" id="UP000051249">
    <property type="component" value="Unassembled WGS sequence"/>
</dbReference>
<keyword evidence="2" id="KW-0547">Nucleotide-binding</keyword>
<dbReference type="InterPro" id="IPR032781">
    <property type="entry name" value="ABC_tran_Xtn"/>
</dbReference>
<protein>
    <recommendedName>
        <fullName evidence="4">ABC transporter domain-containing protein</fullName>
    </recommendedName>
</protein>
<dbReference type="InterPro" id="IPR003439">
    <property type="entry name" value="ABC_transporter-like_ATP-bd"/>
</dbReference>
<dbReference type="CDD" id="cd03221">
    <property type="entry name" value="ABCF_EF-3"/>
    <property type="match status" value="2"/>
</dbReference>